<dbReference type="SUPFAM" id="SSF48452">
    <property type="entry name" value="TPR-like"/>
    <property type="match status" value="1"/>
</dbReference>
<proteinExistence type="predicted"/>
<dbReference type="InterPro" id="IPR010323">
    <property type="entry name" value="DUF924"/>
</dbReference>
<evidence type="ECO:0000313" key="1">
    <source>
        <dbReference type="EMBL" id="PXF48529.1"/>
    </source>
</evidence>
<evidence type="ECO:0000313" key="2">
    <source>
        <dbReference type="Proteomes" id="UP000247409"/>
    </source>
</evidence>
<dbReference type="OrthoDB" id="414698at2759"/>
<reference evidence="1 2" key="1">
    <citation type="journal article" date="2018" name="Mol. Biol. Evol.">
        <title>Analysis of the draft genome of the red seaweed Gracilariopsis chorda provides insights into genome size evolution in Rhodophyta.</title>
        <authorList>
            <person name="Lee J."/>
            <person name="Yang E.C."/>
            <person name="Graf L."/>
            <person name="Yang J.H."/>
            <person name="Qiu H."/>
            <person name="Zel Zion U."/>
            <person name="Chan C.X."/>
            <person name="Stephens T.G."/>
            <person name="Weber A.P.M."/>
            <person name="Boo G.H."/>
            <person name="Boo S.M."/>
            <person name="Kim K.M."/>
            <person name="Shin Y."/>
            <person name="Jung M."/>
            <person name="Lee S.J."/>
            <person name="Yim H.S."/>
            <person name="Lee J.H."/>
            <person name="Bhattacharya D."/>
            <person name="Yoon H.S."/>
        </authorList>
    </citation>
    <scope>NUCLEOTIDE SEQUENCE [LARGE SCALE GENOMIC DNA]</scope>
    <source>
        <strain evidence="1 2">SKKU-2015</strain>
        <tissue evidence="1">Whole body</tissue>
    </source>
</reference>
<dbReference type="Gene3D" id="1.25.40.10">
    <property type="entry name" value="Tetratricopeptide repeat domain"/>
    <property type="match status" value="1"/>
</dbReference>
<gene>
    <name evidence="1" type="ORF">BWQ96_01698</name>
</gene>
<protein>
    <recommendedName>
        <fullName evidence="3">DUF924 domain-containing protein</fullName>
    </recommendedName>
</protein>
<organism evidence="1 2">
    <name type="scientific">Gracilariopsis chorda</name>
    <dbReference type="NCBI Taxonomy" id="448386"/>
    <lineage>
        <taxon>Eukaryota</taxon>
        <taxon>Rhodophyta</taxon>
        <taxon>Florideophyceae</taxon>
        <taxon>Rhodymeniophycidae</taxon>
        <taxon>Gracilariales</taxon>
        <taxon>Gracilariaceae</taxon>
        <taxon>Gracilariopsis</taxon>
    </lineage>
</organism>
<dbReference type="AlphaFoldDB" id="A0A2V3J2C3"/>
<dbReference type="STRING" id="448386.A0A2V3J2C3"/>
<dbReference type="Gene3D" id="1.20.58.320">
    <property type="entry name" value="TPR-like"/>
    <property type="match status" value="1"/>
</dbReference>
<dbReference type="Proteomes" id="UP000247409">
    <property type="component" value="Unassembled WGS sequence"/>
</dbReference>
<sequence>MLCFARPFSQIRQGVSRIALRNRCILRSNSSLRFDIRNNFAWSNYSQILPYLPSVSYSSQSSSSVTQKKQDARLISNVLNFWFGKEDFPEWERYESQLGLWYGSSEEIDADIRKRFERNVEDALSGNLDHFIDNKDYPLEAELALVILLDQFPRNIYRRSGRAFSGDAKSKAIVDDMLRTKRWDELKEYFSPIVRMSFLLPLMHQESLEDQDKCIELIQRMLEECKLAGSEAEETAKQLHQSLYFSQQHRDIIEQFGRFPHRNKVLNRTSTEKEKQFLQDGPTFGQ</sequence>
<evidence type="ECO:0008006" key="3">
    <source>
        <dbReference type="Google" id="ProtNLM"/>
    </source>
</evidence>
<dbReference type="EMBL" id="NBIV01000013">
    <property type="protein sequence ID" value="PXF48529.1"/>
    <property type="molecule type" value="Genomic_DNA"/>
</dbReference>
<name>A0A2V3J2C3_9FLOR</name>
<accession>A0A2V3J2C3</accession>
<comment type="caution">
    <text evidence="1">The sequence shown here is derived from an EMBL/GenBank/DDBJ whole genome shotgun (WGS) entry which is preliminary data.</text>
</comment>
<dbReference type="Pfam" id="PF06041">
    <property type="entry name" value="DUF924"/>
    <property type="match status" value="1"/>
</dbReference>
<dbReference type="InterPro" id="IPR011990">
    <property type="entry name" value="TPR-like_helical_dom_sf"/>
</dbReference>
<keyword evidence="2" id="KW-1185">Reference proteome</keyword>